<dbReference type="EMBL" id="JAUJYO010000003">
    <property type="protein sequence ID" value="KAK1322225.1"/>
    <property type="molecule type" value="Genomic_DNA"/>
</dbReference>
<sequence length="134" mass="15119">MEKPRTAEAGGGGIESSLQQLIQHHHQISLQIQRQTERAKKDALKSAERVSGLLVDSVNMGVKECFVNEKHIEAETRAMLRTVAQYSRQMNRCLAASHALNSVLKEIGDFENWMKIMDYDCKSINAAIRNIHQS</sequence>
<evidence type="ECO:0000313" key="4">
    <source>
        <dbReference type="Proteomes" id="UP001180020"/>
    </source>
</evidence>
<evidence type="ECO:0000256" key="2">
    <source>
        <dbReference type="ARBA" id="ARBA00019577"/>
    </source>
</evidence>
<organism evidence="3 4">
    <name type="scientific">Acorus calamus</name>
    <name type="common">Sweet flag</name>
    <dbReference type="NCBI Taxonomy" id="4465"/>
    <lineage>
        <taxon>Eukaryota</taxon>
        <taxon>Viridiplantae</taxon>
        <taxon>Streptophyta</taxon>
        <taxon>Embryophyta</taxon>
        <taxon>Tracheophyta</taxon>
        <taxon>Spermatophyta</taxon>
        <taxon>Magnoliopsida</taxon>
        <taxon>Liliopsida</taxon>
        <taxon>Acoraceae</taxon>
        <taxon>Acorus</taxon>
    </lineage>
</organism>
<evidence type="ECO:0000313" key="3">
    <source>
        <dbReference type="EMBL" id="KAK1322225.1"/>
    </source>
</evidence>
<dbReference type="InterPro" id="IPR009395">
    <property type="entry name" value="BLOC1S1"/>
</dbReference>
<name>A0AAV9F8K2_ACOCL</name>
<dbReference type="AlphaFoldDB" id="A0AAV9F8K2"/>
<keyword evidence="4" id="KW-1185">Reference proteome</keyword>
<evidence type="ECO:0000256" key="1">
    <source>
        <dbReference type="ARBA" id="ARBA00007133"/>
    </source>
</evidence>
<dbReference type="GO" id="GO:0031083">
    <property type="term" value="C:BLOC-1 complex"/>
    <property type="evidence" value="ECO:0007669"/>
    <property type="project" value="InterPro"/>
</dbReference>
<comment type="similarity">
    <text evidence="1">Belongs to the BLOC1S1 family.</text>
</comment>
<accession>A0AAV9F8K2</accession>
<dbReference type="Pfam" id="PF06320">
    <property type="entry name" value="GCN5L1"/>
    <property type="match status" value="1"/>
</dbReference>
<proteinExistence type="inferred from homology"/>
<reference evidence="3" key="1">
    <citation type="journal article" date="2023" name="Nat. Commun.">
        <title>Diploid and tetraploid genomes of Acorus and the evolution of monocots.</title>
        <authorList>
            <person name="Ma L."/>
            <person name="Liu K.W."/>
            <person name="Li Z."/>
            <person name="Hsiao Y.Y."/>
            <person name="Qi Y."/>
            <person name="Fu T."/>
            <person name="Tang G.D."/>
            <person name="Zhang D."/>
            <person name="Sun W.H."/>
            <person name="Liu D.K."/>
            <person name="Li Y."/>
            <person name="Chen G.Z."/>
            <person name="Liu X.D."/>
            <person name="Liao X.Y."/>
            <person name="Jiang Y.T."/>
            <person name="Yu X."/>
            <person name="Hao Y."/>
            <person name="Huang J."/>
            <person name="Zhao X.W."/>
            <person name="Ke S."/>
            <person name="Chen Y.Y."/>
            <person name="Wu W.L."/>
            <person name="Hsu J.L."/>
            <person name="Lin Y.F."/>
            <person name="Huang M.D."/>
            <person name="Li C.Y."/>
            <person name="Huang L."/>
            <person name="Wang Z.W."/>
            <person name="Zhao X."/>
            <person name="Zhong W.Y."/>
            <person name="Peng D.H."/>
            <person name="Ahmad S."/>
            <person name="Lan S."/>
            <person name="Zhang J.S."/>
            <person name="Tsai W.C."/>
            <person name="Van de Peer Y."/>
            <person name="Liu Z.J."/>
        </authorList>
    </citation>
    <scope>NUCLEOTIDE SEQUENCE</scope>
    <source>
        <strain evidence="3">CP</strain>
    </source>
</reference>
<protein>
    <recommendedName>
        <fullName evidence="2">Biogenesis of lysosome-related organelles complex 1 subunit 1</fullName>
    </recommendedName>
</protein>
<gene>
    <name evidence="3" type="primary">BLOS1</name>
    <name evidence="3" type="ORF">QJS10_CPA03g00984</name>
</gene>
<comment type="caution">
    <text evidence="3">The sequence shown here is derived from an EMBL/GenBank/DDBJ whole genome shotgun (WGS) entry which is preliminary data.</text>
</comment>
<dbReference type="Proteomes" id="UP001180020">
    <property type="component" value="Unassembled WGS sequence"/>
</dbReference>
<dbReference type="PANTHER" id="PTHR13073">
    <property type="entry name" value="BLOC-1 COMPLEX SUBUNIT 1"/>
    <property type="match status" value="1"/>
</dbReference>
<reference evidence="3" key="2">
    <citation type="submission" date="2023-06" db="EMBL/GenBank/DDBJ databases">
        <authorList>
            <person name="Ma L."/>
            <person name="Liu K.-W."/>
            <person name="Li Z."/>
            <person name="Hsiao Y.-Y."/>
            <person name="Qi Y."/>
            <person name="Fu T."/>
            <person name="Tang G."/>
            <person name="Zhang D."/>
            <person name="Sun W.-H."/>
            <person name="Liu D.-K."/>
            <person name="Li Y."/>
            <person name="Chen G.-Z."/>
            <person name="Liu X.-D."/>
            <person name="Liao X.-Y."/>
            <person name="Jiang Y.-T."/>
            <person name="Yu X."/>
            <person name="Hao Y."/>
            <person name="Huang J."/>
            <person name="Zhao X.-W."/>
            <person name="Ke S."/>
            <person name="Chen Y.-Y."/>
            <person name="Wu W.-L."/>
            <person name="Hsu J.-L."/>
            <person name="Lin Y.-F."/>
            <person name="Huang M.-D."/>
            <person name="Li C.-Y."/>
            <person name="Huang L."/>
            <person name="Wang Z.-W."/>
            <person name="Zhao X."/>
            <person name="Zhong W.-Y."/>
            <person name="Peng D.-H."/>
            <person name="Ahmad S."/>
            <person name="Lan S."/>
            <person name="Zhang J.-S."/>
            <person name="Tsai W.-C."/>
            <person name="Van De Peer Y."/>
            <person name="Liu Z.-J."/>
        </authorList>
    </citation>
    <scope>NUCLEOTIDE SEQUENCE</scope>
    <source>
        <strain evidence="3">CP</strain>
        <tissue evidence="3">Leaves</tissue>
    </source>
</reference>
<dbReference type="PANTHER" id="PTHR13073:SF0">
    <property type="entry name" value="BIOGENESIS OF LYSOSOME-RELATED ORGANELLES COMPLEX 1 SUBUNIT 1"/>
    <property type="match status" value="1"/>
</dbReference>
<dbReference type="GO" id="GO:0016197">
    <property type="term" value="P:endosomal transport"/>
    <property type="evidence" value="ECO:0007669"/>
    <property type="project" value="TreeGrafter"/>
</dbReference>